<feature type="compositionally biased region" description="Polar residues" evidence="3">
    <location>
        <begin position="1"/>
        <end position="17"/>
    </location>
</feature>
<proteinExistence type="predicted"/>
<dbReference type="InterPro" id="IPR001647">
    <property type="entry name" value="HTH_TetR"/>
</dbReference>
<evidence type="ECO:0000256" key="1">
    <source>
        <dbReference type="ARBA" id="ARBA00023125"/>
    </source>
</evidence>
<dbReference type="GO" id="GO:0000976">
    <property type="term" value="F:transcription cis-regulatory region binding"/>
    <property type="evidence" value="ECO:0007669"/>
    <property type="project" value="TreeGrafter"/>
</dbReference>
<keyword evidence="6" id="KW-1185">Reference proteome</keyword>
<organism evidence="5 6">
    <name type="scientific">Paraburkholderia elongata</name>
    <dbReference type="NCBI Taxonomy" id="2675747"/>
    <lineage>
        <taxon>Bacteria</taxon>
        <taxon>Pseudomonadati</taxon>
        <taxon>Pseudomonadota</taxon>
        <taxon>Betaproteobacteria</taxon>
        <taxon>Burkholderiales</taxon>
        <taxon>Burkholderiaceae</taxon>
        <taxon>Paraburkholderia</taxon>
    </lineage>
</organism>
<dbReference type="PANTHER" id="PTHR30055:SF226">
    <property type="entry name" value="HTH-TYPE TRANSCRIPTIONAL REGULATOR PKSA"/>
    <property type="match status" value="1"/>
</dbReference>
<dbReference type="GO" id="GO:0003700">
    <property type="term" value="F:DNA-binding transcription factor activity"/>
    <property type="evidence" value="ECO:0007669"/>
    <property type="project" value="TreeGrafter"/>
</dbReference>
<evidence type="ECO:0000313" key="5">
    <source>
        <dbReference type="EMBL" id="NPT62512.1"/>
    </source>
</evidence>
<dbReference type="Proteomes" id="UP000655523">
    <property type="component" value="Unassembled WGS sequence"/>
</dbReference>
<evidence type="ECO:0000256" key="2">
    <source>
        <dbReference type="PROSITE-ProRule" id="PRU00335"/>
    </source>
</evidence>
<keyword evidence="1 2" id="KW-0238">DNA-binding</keyword>
<evidence type="ECO:0000259" key="4">
    <source>
        <dbReference type="PROSITE" id="PS50977"/>
    </source>
</evidence>
<feature type="region of interest" description="Disordered" evidence="3">
    <location>
        <begin position="1"/>
        <end position="26"/>
    </location>
</feature>
<reference evidence="5 6" key="1">
    <citation type="submission" date="2019-11" db="EMBL/GenBank/DDBJ databases">
        <title>Metabolism of dissolved organic matter in forest soils.</title>
        <authorList>
            <person name="Cyle K.T."/>
            <person name="Wilhelm R.C."/>
            <person name="Martinez C.E."/>
        </authorList>
    </citation>
    <scope>NUCLEOTIDE SEQUENCE [LARGE SCALE GENOMIC DNA]</scope>
    <source>
        <strain evidence="5 6">5N</strain>
    </source>
</reference>
<dbReference type="AlphaFoldDB" id="A0A972P0X7"/>
<dbReference type="Gene3D" id="1.10.357.10">
    <property type="entry name" value="Tetracycline Repressor, domain 2"/>
    <property type="match status" value="1"/>
</dbReference>
<evidence type="ECO:0000313" key="6">
    <source>
        <dbReference type="Proteomes" id="UP000655523"/>
    </source>
</evidence>
<dbReference type="InterPro" id="IPR050109">
    <property type="entry name" value="HTH-type_TetR-like_transc_reg"/>
</dbReference>
<sequence length="219" mass="24575">MKQLTITAEEMSSTKSANGAKRRGNRTTRVPEILEISINAFATEGYAAFNQRRVATEAGIRLSTLQHYFRTREDLLRATVEAMAERYLDSYRKISKDSLLAPLARLDKIVDETFAALARPDSNFSTFAIELWSLAEHENFARDLLTEIMGQNQEIFASLVSKINPNLSSEDCTLRGALLISHLQGLLIFVRRTGKNTLDLDALRALTKVVWRALSTAPQ</sequence>
<dbReference type="RefSeq" id="WP_172178977.1">
    <property type="nucleotide sequence ID" value="NZ_WOEZ01000330.1"/>
</dbReference>
<name>A0A972P0X7_9BURK</name>
<dbReference type="EMBL" id="WOEZ01000330">
    <property type="protein sequence ID" value="NPT62512.1"/>
    <property type="molecule type" value="Genomic_DNA"/>
</dbReference>
<dbReference type="InterPro" id="IPR009057">
    <property type="entry name" value="Homeodomain-like_sf"/>
</dbReference>
<feature type="domain" description="HTH tetR-type" evidence="4">
    <location>
        <begin position="27"/>
        <end position="87"/>
    </location>
</feature>
<feature type="DNA-binding region" description="H-T-H motif" evidence="2">
    <location>
        <begin position="50"/>
        <end position="69"/>
    </location>
</feature>
<protein>
    <submittedName>
        <fullName evidence="5">TetR family transcriptional regulator</fullName>
    </submittedName>
</protein>
<dbReference type="PRINTS" id="PR00455">
    <property type="entry name" value="HTHTETR"/>
</dbReference>
<evidence type="ECO:0000256" key="3">
    <source>
        <dbReference type="SAM" id="MobiDB-lite"/>
    </source>
</evidence>
<comment type="caution">
    <text evidence="5">The sequence shown here is derived from an EMBL/GenBank/DDBJ whole genome shotgun (WGS) entry which is preliminary data.</text>
</comment>
<dbReference type="PROSITE" id="PS50977">
    <property type="entry name" value="HTH_TETR_2"/>
    <property type="match status" value="1"/>
</dbReference>
<accession>A0A972P0X7</accession>
<gene>
    <name evidence="5" type="ORF">GNZ13_50480</name>
</gene>
<dbReference type="SUPFAM" id="SSF46689">
    <property type="entry name" value="Homeodomain-like"/>
    <property type="match status" value="1"/>
</dbReference>
<dbReference type="Pfam" id="PF00440">
    <property type="entry name" value="TetR_N"/>
    <property type="match status" value="1"/>
</dbReference>
<dbReference type="PANTHER" id="PTHR30055">
    <property type="entry name" value="HTH-TYPE TRANSCRIPTIONAL REGULATOR RUTR"/>
    <property type="match status" value="1"/>
</dbReference>